<keyword evidence="3" id="KW-1185">Reference proteome</keyword>
<sequence length="299" mass="33363">MSGNDIFKSINNAILDLQGSSLQSYERPIKNIGRLLRDDQFKEVNARLTNGLDLKKFLEESKKTQGGMVGTAKLQWPDDHEKTLGLQLLMVESLADDPESMIHISHQFFSGGSKIINGIHNLTRQIIVPFARDYKDYVMSNATHQPKILLPKSDKIFIVHGHDVAIRESVARFLEGVGFRPIILHEQANKGQTVIEKVEAHSDVGFAVVLLTPDDEGCVKDGELEPRARQNVLLELGYFIGKLGRSRVCAIKKGAVSIPSDFAGALWTEFDASGAWKLALGRELAAAEYEIDWNKIMRR</sequence>
<dbReference type="Pfam" id="PF10137">
    <property type="entry name" value="CAP12-PCTIR_TIR"/>
    <property type="match status" value="1"/>
</dbReference>
<evidence type="ECO:0000313" key="3">
    <source>
        <dbReference type="Proteomes" id="UP000197153"/>
    </source>
</evidence>
<name>A0A248JY73_9PROT</name>
<dbReference type="PIRSF" id="PIRSF032620">
    <property type="entry name" value="UCP032620"/>
    <property type="match status" value="1"/>
</dbReference>
<accession>A0A248JY73</accession>
<gene>
    <name evidence="2" type="ORF">Y958_20700</name>
</gene>
<evidence type="ECO:0000259" key="1">
    <source>
        <dbReference type="Pfam" id="PF10137"/>
    </source>
</evidence>
<dbReference type="EMBL" id="CP022111">
    <property type="protein sequence ID" value="ASG23647.1"/>
    <property type="molecule type" value="Genomic_DNA"/>
</dbReference>
<dbReference type="GO" id="GO:0050135">
    <property type="term" value="F:NADP+ nucleosidase activity"/>
    <property type="evidence" value="ECO:0007669"/>
    <property type="project" value="InterPro"/>
</dbReference>
<dbReference type="KEGG" id="nao:Y958_20700"/>
<organism evidence="2 3">
    <name type="scientific">Nitrospirillum viridazoti CBAmc</name>
    <dbReference type="NCBI Taxonomy" id="1441467"/>
    <lineage>
        <taxon>Bacteria</taxon>
        <taxon>Pseudomonadati</taxon>
        <taxon>Pseudomonadota</taxon>
        <taxon>Alphaproteobacteria</taxon>
        <taxon>Rhodospirillales</taxon>
        <taxon>Azospirillaceae</taxon>
        <taxon>Nitrospirillum</taxon>
        <taxon>Nitrospirillum viridazoti</taxon>
    </lineage>
</organism>
<dbReference type="AlphaFoldDB" id="A0A248JY73"/>
<proteinExistence type="predicted"/>
<dbReference type="Proteomes" id="UP000197153">
    <property type="component" value="Chromosome 2"/>
</dbReference>
<reference evidence="2 3" key="1">
    <citation type="submission" date="2017-06" db="EMBL/GenBank/DDBJ databases">
        <title>Complete genome sequence of Nitrospirillum amazonense strain CBAmC, an endophytic nitrogen-fixing and plant growth-promoting bacterium, isolated from sugarcane.</title>
        <authorList>
            <person name="Schwab S."/>
            <person name="dos Santos Teixeira K.R."/>
            <person name="Simoes Araujo J.L."/>
            <person name="Soares Vidal M."/>
            <person name="Borges de Freitas H.R."/>
            <person name="Rivello Crivelaro A.L."/>
            <person name="Bueno de Camargo Nunes A."/>
            <person name="dos Santos C.M."/>
            <person name="Palmeira da Silva Rosa D."/>
            <person name="da Silva Padilha D."/>
            <person name="da Silva E."/>
            <person name="Araujo Terra L."/>
            <person name="Soares Mendes V."/>
            <person name="Farinelli L."/>
            <person name="Magalhaes Cruz L."/>
            <person name="Baldani J.I."/>
        </authorList>
    </citation>
    <scope>NUCLEOTIDE SEQUENCE [LARGE SCALE GENOMIC DNA]</scope>
    <source>
        <strain evidence="2 3">CBAmC</strain>
    </source>
</reference>
<feature type="domain" description="CD-NTase-associated protein 12/Pycsar effector protein TIR" evidence="1">
    <location>
        <begin position="155"/>
        <end position="271"/>
    </location>
</feature>
<dbReference type="InterPro" id="IPR019302">
    <property type="entry name" value="CAP12/PCTIR_TIR_dom"/>
</dbReference>
<protein>
    <recommendedName>
        <fullName evidence="1">CD-NTase-associated protein 12/Pycsar effector protein TIR domain-containing protein</fullName>
    </recommendedName>
</protein>
<evidence type="ECO:0000313" key="2">
    <source>
        <dbReference type="EMBL" id="ASG23647.1"/>
    </source>
</evidence>
<dbReference type="InterPro" id="IPR014571">
    <property type="entry name" value="UCP032620"/>
</dbReference>